<feature type="transmembrane region" description="Helical" evidence="5">
    <location>
        <begin position="12"/>
        <end position="31"/>
    </location>
</feature>
<proteinExistence type="inferred from homology"/>
<dbReference type="PANTHER" id="PTHR43649">
    <property type="entry name" value="ARABINOSE-BINDING PROTEIN-RELATED"/>
    <property type="match status" value="1"/>
</dbReference>
<evidence type="ECO:0000313" key="6">
    <source>
        <dbReference type="EMBL" id="MDU0205796.1"/>
    </source>
</evidence>
<dbReference type="Gene3D" id="3.40.190.10">
    <property type="entry name" value="Periplasmic binding protein-like II"/>
    <property type="match status" value="2"/>
</dbReference>
<keyword evidence="5" id="KW-1133">Transmembrane helix</keyword>
<sequence length="463" mass="50593">MNKFQRKVSVPIYTMFILLLFGIFGISYTIWGNQSGVRGGKAGAAEAVSESTVGVTKVVWWHAMSGENGKVVDKLVSAFNASHKDMKVEAVYQGSYYDSLTKLKASIGTTIAPTMAQVYDIGTRFMIDSKAITPIQTFIDQEKYDTSQMDEAIINYYTVDNTLFSMPFNASNPILYYNKDLFTAAGLNPDQPPVLYEDVKKAATKLTKGGVTGAYFGTHSWYMEQFVANQGAEWVNNGNGRDGLATDWQLNGAEGVKALAWWKELVDNNVATYSAGKGDTSKKAFAEGKVAMIFDTTAALRDILDSVEGKFEVGTGFFPKPAETESGGVGVGGGSNWILNSKSEEEQQAAWTFMKFLSEPEQQAIFHVNTGYFPITKKTYELPIVQENMKKYPQFKTAIEQHHASKLNKATLGGVLGVYPDARKLTEEAVNQALSGQQSPQAALDAAAAEINAKIAAYNQALK</sequence>
<dbReference type="EMBL" id="JAWCUD010000016">
    <property type="protein sequence ID" value="MDU0205796.1"/>
    <property type="molecule type" value="Genomic_DNA"/>
</dbReference>
<dbReference type="CDD" id="cd14748">
    <property type="entry name" value="PBP2_UgpB"/>
    <property type="match status" value="1"/>
</dbReference>
<dbReference type="InterPro" id="IPR050490">
    <property type="entry name" value="Bact_solute-bd_prot1"/>
</dbReference>
<dbReference type="RefSeq" id="WP_315955671.1">
    <property type="nucleotide sequence ID" value="NZ_JAWCUD010000016.1"/>
</dbReference>
<keyword evidence="4" id="KW-0732">Signal</keyword>
<evidence type="ECO:0000313" key="7">
    <source>
        <dbReference type="Proteomes" id="UP001260980"/>
    </source>
</evidence>
<dbReference type="InterPro" id="IPR006059">
    <property type="entry name" value="SBP"/>
</dbReference>
<evidence type="ECO:0000256" key="2">
    <source>
        <dbReference type="ARBA" id="ARBA00008520"/>
    </source>
</evidence>
<dbReference type="PANTHER" id="PTHR43649:SF31">
    <property type="entry name" value="SN-GLYCEROL-3-PHOSPHATE-BINDING PERIPLASMIC PROTEIN UGPB"/>
    <property type="match status" value="1"/>
</dbReference>
<evidence type="ECO:0000256" key="3">
    <source>
        <dbReference type="ARBA" id="ARBA00022448"/>
    </source>
</evidence>
<keyword evidence="7" id="KW-1185">Reference proteome</keyword>
<keyword evidence="5" id="KW-0812">Transmembrane</keyword>
<dbReference type="Proteomes" id="UP001260980">
    <property type="component" value="Unassembled WGS sequence"/>
</dbReference>
<dbReference type="SUPFAM" id="SSF53850">
    <property type="entry name" value="Periplasmic binding protein-like II"/>
    <property type="match status" value="1"/>
</dbReference>
<organism evidence="6 7">
    <name type="scientific">Paenibacillus violae</name>
    <dbReference type="NCBI Taxonomy" id="3077234"/>
    <lineage>
        <taxon>Bacteria</taxon>
        <taxon>Bacillati</taxon>
        <taxon>Bacillota</taxon>
        <taxon>Bacilli</taxon>
        <taxon>Bacillales</taxon>
        <taxon>Paenibacillaceae</taxon>
        <taxon>Paenibacillus</taxon>
    </lineage>
</organism>
<evidence type="ECO:0000256" key="5">
    <source>
        <dbReference type="SAM" id="Phobius"/>
    </source>
</evidence>
<evidence type="ECO:0000256" key="4">
    <source>
        <dbReference type="ARBA" id="ARBA00022729"/>
    </source>
</evidence>
<comment type="caution">
    <text evidence="6">The sequence shown here is derived from an EMBL/GenBank/DDBJ whole genome shotgun (WGS) entry which is preliminary data.</text>
</comment>
<reference evidence="6 7" key="1">
    <citation type="submission" date="2023-10" db="EMBL/GenBank/DDBJ databases">
        <title>Paenibacillus strain PFR10 Genome sequencing and assembly.</title>
        <authorList>
            <person name="Kim I."/>
        </authorList>
    </citation>
    <scope>NUCLEOTIDE SEQUENCE [LARGE SCALE GENOMIC DNA]</scope>
    <source>
        <strain evidence="6 7">PFR10</strain>
    </source>
</reference>
<accession>A0ABU3RNE3</accession>
<keyword evidence="5" id="KW-0472">Membrane</keyword>
<keyword evidence="3" id="KW-0813">Transport</keyword>
<evidence type="ECO:0000256" key="1">
    <source>
        <dbReference type="ARBA" id="ARBA00004196"/>
    </source>
</evidence>
<gene>
    <name evidence="6" type="ORF">RQP52_32440</name>
</gene>
<comment type="similarity">
    <text evidence="2">Belongs to the bacterial solute-binding protein 1 family.</text>
</comment>
<protein>
    <submittedName>
        <fullName evidence="6">ABC transporter substrate-binding protein</fullName>
    </submittedName>
</protein>
<dbReference type="Pfam" id="PF13416">
    <property type="entry name" value="SBP_bac_8"/>
    <property type="match status" value="1"/>
</dbReference>
<comment type="subcellular location">
    <subcellularLocation>
        <location evidence="1">Cell envelope</location>
    </subcellularLocation>
</comment>
<name>A0ABU3RNE3_9BACL</name>